<dbReference type="Gene3D" id="3.40.50.1820">
    <property type="entry name" value="alpha/beta hydrolase"/>
    <property type="match status" value="2"/>
</dbReference>
<evidence type="ECO:0000259" key="4">
    <source>
        <dbReference type="Pfam" id="PF07859"/>
    </source>
</evidence>
<feature type="domain" description="Alpha/beta hydrolase fold-3" evidence="4">
    <location>
        <begin position="80"/>
        <end position="148"/>
    </location>
</feature>
<keyword evidence="6" id="KW-1185">Reference proteome</keyword>
<dbReference type="InterPro" id="IPR050466">
    <property type="entry name" value="Carboxylest/Gibb_receptor"/>
</dbReference>
<dbReference type="KEGG" id="qsa:O6P43_021594"/>
<sequence length="279" mass="30922">MASTKEIDTELLPYLRVYKDGTLERIVGSSIVPSSPEDPENGVSSKDITISDNPSISARLYLPKLNQSSNNQQNQKLPILIYFHGGGFFIESAFSFPCHRFLNLIVSQANVLAVSMEYRLAPEHPLPRAYEDCWTALQWVTSHAFRAGVESLFGGVNIVGAFLSYPYFCGSNLIGSESVAEYEQRIPNRVWNLVYPDALGGIDCTMINPPVPGAPCLAGLGCSKMLACVAGKDELRDGGVWYYEAIEKSEWEGEVELFEVEDEIIAFISSILKLRILRI</sequence>
<comment type="caution">
    <text evidence="5">The sequence shown here is derived from an EMBL/GenBank/DDBJ whole genome shotgun (WGS) entry which is preliminary data.</text>
</comment>
<dbReference type="InterPro" id="IPR029058">
    <property type="entry name" value="AB_hydrolase_fold"/>
</dbReference>
<dbReference type="PANTHER" id="PTHR23024">
    <property type="entry name" value="ARYLACETAMIDE DEACETYLASE"/>
    <property type="match status" value="1"/>
</dbReference>
<accession>A0AAD7LCL7</accession>
<evidence type="ECO:0000313" key="6">
    <source>
        <dbReference type="Proteomes" id="UP001163823"/>
    </source>
</evidence>
<dbReference type="InterPro" id="IPR002168">
    <property type="entry name" value="Lipase_GDXG_HIS_AS"/>
</dbReference>
<feature type="region of interest" description="Disordered" evidence="3">
    <location>
        <begin position="29"/>
        <end position="50"/>
    </location>
</feature>
<evidence type="ECO:0000256" key="1">
    <source>
        <dbReference type="ARBA" id="ARBA00010515"/>
    </source>
</evidence>
<dbReference type="Proteomes" id="UP001163823">
    <property type="component" value="Chromosome 9"/>
</dbReference>
<dbReference type="PROSITE" id="PS01173">
    <property type="entry name" value="LIPASE_GDXG_HIS"/>
    <property type="match status" value="1"/>
</dbReference>
<dbReference type="InterPro" id="IPR013094">
    <property type="entry name" value="AB_hydrolase_3"/>
</dbReference>
<dbReference type="PANTHER" id="PTHR23024:SF551">
    <property type="entry name" value="2-HYDROXYISOFLAVANONE DEHYDRATASE-LIKE"/>
    <property type="match status" value="1"/>
</dbReference>
<keyword evidence="2" id="KW-0378">Hydrolase</keyword>
<organism evidence="5 6">
    <name type="scientific">Quillaja saponaria</name>
    <name type="common">Soap bark tree</name>
    <dbReference type="NCBI Taxonomy" id="32244"/>
    <lineage>
        <taxon>Eukaryota</taxon>
        <taxon>Viridiplantae</taxon>
        <taxon>Streptophyta</taxon>
        <taxon>Embryophyta</taxon>
        <taxon>Tracheophyta</taxon>
        <taxon>Spermatophyta</taxon>
        <taxon>Magnoliopsida</taxon>
        <taxon>eudicotyledons</taxon>
        <taxon>Gunneridae</taxon>
        <taxon>Pentapetalae</taxon>
        <taxon>rosids</taxon>
        <taxon>fabids</taxon>
        <taxon>Fabales</taxon>
        <taxon>Quillajaceae</taxon>
        <taxon>Quillaja</taxon>
    </lineage>
</organism>
<dbReference type="Pfam" id="PF07859">
    <property type="entry name" value="Abhydrolase_3"/>
    <property type="match status" value="1"/>
</dbReference>
<comment type="similarity">
    <text evidence="1">Belongs to the 'GDXG' lipolytic enzyme family.</text>
</comment>
<name>A0AAD7LCL7_QUISA</name>
<gene>
    <name evidence="5" type="ORF">O6P43_021594</name>
</gene>
<evidence type="ECO:0000256" key="3">
    <source>
        <dbReference type="SAM" id="MobiDB-lite"/>
    </source>
</evidence>
<dbReference type="SUPFAM" id="SSF53474">
    <property type="entry name" value="alpha/beta-Hydrolases"/>
    <property type="match status" value="1"/>
</dbReference>
<proteinExistence type="inferred from homology"/>
<dbReference type="GO" id="GO:0016787">
    <property type="term" value="F:hydrolase activity"/>
    <property type="evidence" value="ECO:0007669"/>
    <property type="project" value="UniProtKB-KW"/>
</dbReference>
<dbReference type="EMBL" id="JARAOO010000009">
    <property type="protein sequence ID" value="KAJ7954916.1"/>
    <property type="molecule type" value="Genomic_DNA"/>
</dbReference>
<evidence type="ECO:0000256" key="2">
    <source>
        <dbReference type="ARBA" id="ARBA00022801"/>
    </source>
</evidence>
<reference evidence="5" key="1">
    <citation type="journal article" date="2023" name="Science">
        <title>Elucidation of the pathway for biosynthesis of saponin adjuvants from the soapbark tree.</title>
        <authorList>
            <person name="Reed J."/>
            <person name="Orme A."/>
            <person name="El-Demerdash A."/>
            <person name="Owen C."/>
            <person name="Martin L.B.B."/>
            <person name="Misra R.C."/>
            <person name="Kikuchi S."/>
            <person name="Rejzek M."/>
            <person name="Martin A.C."/>
            <person name="Harkess A."/>
            <person name="Leebens-Mack J."/>
            <person name="Louveau T."/>
            <person name="Stephenson M.J."/>
            <person name="Osbourn A."/>
        </authorList>
    </citation>
    <scope>NUCLEOTIDE SEQUENCE</scope>
    <source>
        <strain evidence="5">S10</strain>
    </source>
</reference>
<dbReference type="AlphaFoldDB" id="A0AAD7LCL7"/>
<evidence type="ECO:0000313" key="5">
    <source>
        <dbReference type="EMBL" id="KAJ7954916.1"/>
    </source>
</evidence>
<protein>
    <submittedName>
        <fullName evidence="5">2-hydroxyisoflavanone dehydratase</fullName>
    </submittedName>
</protein>